<dbReference type="Proteomes" id="UP000532440">
    <property type="component" value="Unassembled WGS sequence"/>
</dbReference>
<dbReference type="InterPro" id="IPR032720">
    <property type="entry name" value="Cys_rich_CWC"/>
</dbReference>
<evidence type="ECO:0000313" key="1">
    <source>
        <dbReference type="EMBL" id="MBB5273738.1"/>
    </source>
</evidence>
<name>A0A7W8HKN9_9BURK</name>
<keyword evidence="2" id="KW-1185">Reference proteome</keyword>
<reference evidence="1 2" key="1">
    <citation type="submission" date="2020-08" db="EMBL/GenBank/DDBJ databases">
        <title>Genomic Encyclopedia of Type Strains, Phase IV (KMG-IV): sequencing the most valuable type-strain genomes for metagenomic binning, comparative biology and taxonomic classification.</title>
        <authorList>
            <person name="Goeker M."/>
        </authorList>
    </citation>
    <scope>NUCLEOTIDE SEQUENCE [LARGE SCALE GENOMIC DNA]</scope>
    <source>
        <strain evidence="1 2">DSM 29781</strain>
    </source>
</reference>
<dbReference type="Pfam" id="PF14375">
    <property type="entry name" value="Cys_rich_CWC"/>
    <property type="match status" value="1"/>
</dbReference>
<comment type="caution">
    <text evidence="1">The sequence shown here is derived from an EMBL/GenBank/DDBJ whole genome shotgun (WGS) entry which is preliminary data.</text>
</comment>
<dbReference type="AlphaFoldDB" id="A0A7W8HKN9"/>
<accession>A0A7W8HKN9</accession>
<sequence length="77" mass="7723">MTAPADRASPGLSPKPNGRCPVCGGPNGCAPAACGSFDVDCWCSAVVIDPAALERVPQALRGEACLCPRCAGVALPR</sequence>
<proteinExistence type="predicted"/>
<dbReference type="RefSeq" id="WP_183970605.1">
    <property type="nucleotide sequence ID" value="NZ_BAABEW010000013.1"/>
</dbReference>
<evidence type="ECO:0000313" key="2">
    <source>
        <dbReference type="Proteomes" id="UP000532440"/>
    </source>
</evidence>
<dbReference type="EMBL" id="JACHGB010000008">
    <property type="protein sequence ID" value="MBB5273738.1"/>
    <property type="molecule type" value="Genomic_DNA"/>
</dbReference>
<organism evidence="1 2">
    <name type="scientific">Quisquiliibacterium transsilvanicum</name>
    <dbReference type="NCBI Taxonomy" id="1549638"/>
    <lineage>
        <taxon>Bacteria</taxon>
        <taxon>Pseudomonadati</taxon>
        <taxon>Pseudomonadota</taxon>
        <taxon>Betaproteobacteria</taxon>
        <taxon>Burkholderiales</taxon>
        <taxon>Burkholderiaceae</taxon>
        <taxon>Quisquiliibacterium</taxon>
    </lineage>
</organism>
<evidence type="ECO:0008006" key="3">
    <source>
        <dbReference type="Google" id="ProtNLM"/>
    </source>
</evidence>
<protein>
    <recommendedName>
        <fullName evidence="3">Cysteine-rich CWC family protein</fullName>
    </recommendedName>
</protein>
<gene>
    <name evidence="1" type="ORF">HNQ70_003769</name>
</gene>